<name>A0A7G8BJK0_9BACT</name>
<evidence type="ECO:0000313" key="1">
    <source>
        <dbReference type="EMBL" id="QNI32720.1"/>
    </source>
</evidence>
<protein>
    <submittedName>
        <fullName evidence="1">Uncharacterized protein</fullName>
    </submittedName>
</protein>
<organism evidence="1 2">
    <name type="scientific">Alloacidobacterium dinghuense</name>
    <dbReference type="NCBI Taxonomy" id="2763107"/>
    <lineage>
        <taxon>Bacteria</taxon>
        <taxon>Pseudomonadati</taxon>
        <taxon>Acidobacteriota</taxon>
        <taxon>Terriglobia</taxon>
        <taxon>Terriglobales</taxon>
        <taxon>Acidobacteriaceae</taxon>
        <taxon>Alloacidobacterium</taxon>
    </lineage>
</organism>
<reference evidence="1 2" key="1">
    <citation type="submission" date="2020-08" db="EMBL/GenBank/DDBJ databases">
        <title>Edaphobacter telluris sp. nov. and Acidobacterium dinghuensis sp. nov., two acidobacteria isolated from forest soil.</title>
        <authorList>
            <person name="Fu J."/>
            <person name="Qiu L."/>
        </authorList>
    </citation>
    <scope>NUCLEOTIDE SEQUENCE [LARGE SCALE GENOMIC DNA]</scope>
    <source>
        <strain evidence="1">4Y35</strain>
    </source>
</reference>
<gene>
    <name evidence="1" type="ORF">H7849_01510</name>
</gene>
<keyword evidence="2" id="KW-1185">Reference proteome</keyword>
<accession>A0A7G8BJK0</accession>
<dbReference type="RefSeq" id="WP_186743674.1">
    <property type="nucleotide sequence ID" value="NZ_CP060394.1"/>
</dbReference>
<dbReference type="KEGG" id="adin:H7849_01510"/>
<proteinExistence type="predicted"/>
<dbReference type="AlphaFoldDB" id="A0A7G8BJK0"/>
<dbReference type="EMBL" id="CP060394">
    <property type="protein sequence ID" value="QNI32720.1"/>
    <property type="molecule type" value="Genomic_DNA"/>
</dbReference>
<sequence>MALIVALPIHGFASPLDSNLLPLVPAGAQIVAGIEDPHNPGSKGRLLLVTHNNNLDFYDWVSLVGVDAHREVDEVIEVAASSSREELTEHLLLVAGRFDREYIFRAAARNGLATSEYEGEKVLLVKPFAREQQEMLDTRWMAILNDRIAIFGTPWLVKKALERNAAHASADTLLLNRLAQLPPDVNSWNVLVMSSPMLARHIAAEQLHAPWAHILDGANDLTVGIHYGPKARVDFALRTDNNPQSAYLASVLAQPHLLQISLSQTFRPQIVSLSSEQRRVQGSITLPGKQFDAWLARVYHSRSPTSVSDTAGAR</sequence>
<evidence type="ECO:0000313" key="2">
    <source>
        <dbReference type="Proteomes" id="UP000515312"/>
    </source>
</evidence>
<dbReference type="Proteomes" id="UP000515312">
    <property type="component" value="Chromosome"/>
</dbReference>